<sequence length="179" mass="20251">MVETTTNGDESATKHPLADINEIVISPDDVADCIQRNHKQSNRGTYILRVTPPFRGSVEANLFFSEPGTRYADDIDPVPVHIDPLAFLCGHADGRDSREYYHNVHSGAKYPGHLEDKDIYERDADDDTTWDEWRETTLEVWRNEVRACIEDVGEITFPTRGAGPDRVVGTTVPVRIQER</sequence>
<dbReference type="InterPro" id="IPR058322">
    <property type="entry name" value="DUF8009"/>
</dbReference>
<dbReference type="Pfam" id="PF26033">
    <property type="entry name" value="DUF8009"/>
    <property type="match status" value="1"/>
</dbReference>
<dbReference type="OrthoDB" id="376891at2157"/>
<keyword evidence="3" id="KW-1185">Reference proteome</keyword>
<feature type="domain" description="DUF8009" evidence="1">
    <location>
        <begin position="14"/>
        <end position="159"/>
    </location>
</feature>
<name>A0A1H3NT15_9EURY</name>
<dbReference type="AlphaFoldDB" id="A0A1H3NT15"/>
<protein>
    <recommendedName>
        <fullName evidence="1">DUF8009 domain-containing protein</fullName>
    </recommendedName>
</protein>
<organism evidence="2 3">
    <name type="scientific">Halopenitus persicus</name>
    <dbReference type="NCBI Taxonomy" id="1048396"/>
    <lineage>
        <taxon>Archaea</taxon>
        <taxon>Methanobacteriati</taxon>
        <taxon>Methanobacteriota</taxon>
        <taxon>Stenosarchaea group</taxon>
        <taxon>Halobacteria</taxon>
        <taxon>Halobacteriales</taxon>
        <taxon>Haloferacaceae</taxon>
        <taxon>Halopenitus</taxon>
    </lineage>
</organism>
<evidence type="ECO:0000313" key="2">
    <source>
        <dbReference type="EMBL" id="SDY91938.1"/>
    </source>
</evidence>
<gene>
    <name evidence="2" type="ORF">SAMN05216564_11514</name>
</gene>
<dbReference type="RefSeq" id="WP_092735169.1">
    <property type="nucleotide sequence ID" value="NZ_FNPC01000015.1"/>
</dbReference>
<dbReference type="EMBL" id="FNPC01000015">
    <property type="protein sequence ID" value="SDY91938.1"/>
    <property type="molecule type" value="Genomic_DNA"/>
</dbReference>
<proteinExistence type="predicted"/>
<reference evidence="3" key="1">
    <citation type="submission" date="2016-10" db="EMBL/GenBank/DDBJ databases">
        <authorList>
            <person name="Varghese N."/>
            <person name="Submissions S."/>
        </authorList>
    </citation>
    <scope>NUCLEOTIDE SEQUENCE [LARGE SCALE GENOMIC DNA]</scope>
    <source>
        <strain evidence="3">DC30,IBRC 10041,KCTC 4046</strain>
    </source>
</reference>
<accession>A0A1H3NT15</accession>
<evidence type="ECO:0000313" key="3">
    <source>
        <dbReference type="Proteomes" id="UP000199079"/>
    </source>
</evidence>
<evidence type="ECO:0000259" key="1">
    <source>
        <dbReference type="Pfam" id="PF26033"/>
    </source>
</evidence>
<dbReference type="Proteomes" id="UP000199079">
    <property type="component" value="Unassembled WGS sequence"/>
</dbReference>